<dbReference type="SMART" id="SM00382">
    <property type="entry name" value="AAA"/>
    <property type="match status" value="1"/>
</dbReference>
<feature type="compositionally biased region" description="Acidic residues" evidence="2">
    <location>
        <begin position="466"/>
        <end position="479"/>
    </location>
</feature>
<evidence type="ECO:0000259" key="3">
    <source>
        <dbReference type="SMART" id="SM00382"/>
    </source>
</evidence>
<feature type="domain" description="AAA+ ATPase" evidence="3">
    <location>
        <begin position="379"/>
        <end position="625"/>
    </location>
</feature>
<keyword evidence="1 4" id="KW-0378">Hydrolase</keyword>
<evidence type="ECO:0000313" key="4">
    <source>
        <dbReference type="EMBL" id="KAK6346628.1"/>
    </source>
</evidence>
<dbReference type="Pfam" id="PF13087">
    <property type="entry name" value="AAA_12"/>
    <property type="match status" value="1"/>
</dbReference>
<gene>
    <name evidence="4" type="primary">UPF1</name>
    <name evidence="4" type="ORF">TWF696_006748</name>
</gene>
<feature type="region of interest" description="Disordered" evidence="2">
    <location>
        <begin position="455"/>
        <end position="479"/>
    </location>
</feature>
<evidence type="ECO:0000256" key="2">
    <source>
        <dbReference type="SAM" id="MobiDB-lite"/>
    </source>
</evidence>
<dbReference type="Proteomes" id="UP001375240">
    <property type="component" value="Unassembled WGS sequence"/>
</dbReference>
<dbReference type="PANTHER" id="PTHR10887">
    <property type="entry name" value="DNA2/NAM7 HELICASE FAMILY"/>
    <property type="match status" value="1"/>
</dbReference>
<dbReference type="SUPFAM" id="SSF52540">
    <property type="entry name" value="P-loop containing nucleoside triphosphate hydrolases"/>
    <property type="match status" value="1"/>
</dbReference>
<dbReference type="InterPro" id="IPR003593">
    <property type="entry name" value="AAA+_ATPase"/>
</dbReference>
<keyword evidence="1 4" id="KW-0547">Nucleotide-binding</keyword>
<dbReference type="CDD" id="cd18808">
    <property type="entry name" value="SF1_C_Upf1"/>
    <property type="match status" value="1"/>
</dbReference>
<feature type="region of interest" description="Disordered" evidence="2">
    <location>
        <begin position="1207"/>
        <end position="1232"/>
    </location>
</feature>
<proteinExistence type="predicted"/>
<keyword evidence="1 4" id="KW-0067">ATP-binding</keyword>
<dbReference type="InterPro" id="IPR047187">
    <property type="entry name" value="SF1_C_Upf1"/>
</dbReference>
<dbReference type="Pfam" id="PF13086">
    <property type="entry name" value="AAA_11"/>
    <property type="match status" value="1"/>
</dbReference>
<protein>
    <submittedName>
        <fullName evidence="4">ATP-dependent helicase NAM7</fullName>
    </submittedName>
</protein>
<organism evidence="4 5">
    <name type="scientific">Orbilia brochopaga</name>
    <dbReference type="NCBI Taxonomy" id="3140254"/>
    <lineage>
        <taxon>Eukaryota</taxon>
        <taxon>Fungi</taxon>
        <taxon>Dikarya</taxon>
        <taxon>Ascomycota</taxon>
        <taxon>Pezizomycotina</taxon>
        <taxon>Orbiliomycetes</taxon>
        <taxon>Orbiliales</taxon>
        <taxon>Orbiliaceae</taxon>
        <taxon>Orbilia</taxon>
    </lineage>
</organism>
<dbReference type="InterPro" id="IPR045055">
    <property type="entry name" value="DNA2/NAM7-like"/>
</dbReference>
<dbReference type="GO" id="GO:0004386">
    <property type="term" value="F:helicase activity"/>
    <property type="evidence" value="ECO:0007669"/>
    <property type="project" value="UniProtKB-KW"/>
</dbReference>
<dbReference type="Gene3D" id="3.40.50.300">
    <property type="entry name" value="P-loop containing nucleotide triphosphate hydrolases"/>
    <property type="match status" value="2"/>
</dbReference>
<evidence type="ECO:0000313" key="5">
    <source>
        <dbReference type="Proteomes" id="UP001375240"/>
    </source>
</evidence>
<dbReference type="InterPro" id="IPR041677">
    <property type="entry name" value="DNA2/NAM7_AAA_11"/>
</dbReference>
<dbReference type="InterPro" id="IPR041679">
    <property type="entry name" value="DNA2/NAM7-like_C"/>
</dbReference>
<evidence type="ECO:0000256" key="1">
    <source>
        <dbReference type="ARBA" id="ARBA00022806"/>
    </source>
</evidence>
<dbReference type="AlphaFoldDB" id="A0AAV9UPT3"/>
<dbReference type="InterPro" id="IPR027417">
    <property type="entry name" value="P-loop_NTPase"/>
</dbReference>
<accession>A0AAV9UPT3</accession>
<name>A0AAV9UPT3_9PEZI</name>
<keyword evidence="1 4" id="KW-0347">Helicase</keyword>
<dbReference type="EMBL" id="JAVHNQ010000005">
    <property type="protein sequence ID" value="KAK6346628.1"/>
    <property type="molecule type" value="Genomic_DNA"/>
</dbReference>
<reference evidence="4 5" key="1">
    <citation type="submission" date="2019-10" db="EMBL/GenBank/DDBJ databases">
        <authorList>
            <person name="Palmer J.M."/>
        </authorList>
    </citation>
    <scope>NUCLEOTIDE SEQUENCE [LARGE SCALE GENOMIC DNA]</scope>
    <source>
        <strain evidence="4 5">TWF696</strain>
    </source>
</reference>
<comment type="caution">
    <text evidence="4">The sequence shown here is derived from an EMBL/GenBank/DDBJ whole genome shotgun (WGS) entry which is preliminary data.</text>
</comment>
<keyword evidence="5" id="KW-1185">Reference proteome</keyword>
<sequence>MGKKRALVFRIAAIEAKDMVISLSRDLTLWIKSAWTADGRPFIKLEVPMPTQAKRDNVAAILILGGIDGADCRTREVTGDRKVDLELELKFGRATIDGLCPPADRTDKKPEYSIFDYISNKHEGYTLDVTPLTHIRIQCWKDPDLVKVATNFELPKPFHPDASIPDINFQTSFSYRTLWRDAVKAEYNDTKTVLLKTCEDMYDMEARFQPLSVSIPDTYRVQLRFPDSRQLSNELQVRAGSQFCLQWGSAIKLGRGYFTNVIKGTVTFVDEEILARSANIILSMVLVIPAERFPRDGSRFSIKPSPNKVTYIRKKVALKILDYQAESSSPSGQIYRTIFSGAPTAATRLSREHRLKISRYLDTTNLDSSQMAAARLAVTNQLSAIQGPPGTGKTHVIIQLIKAFVAAGDKLLVSAPSNEATNLLASRLWEEFGEGETQRNRMIRFVSETYYRPRSLTTQAEKEQEASDSDDEAEGDDDDDAEAISKVQIILEQEGSKGRFPDQMSMDYHRKSLDETYEAALQGYLGDRLTKEDRLVFLDLRDTLDREILDKANVVFSTCSAAGSHQIRLFYKAQVVVVDEAGQCSEPETLIPLTSCSRSLEMATIVGDHDQLPPISNRIAMLRFSMMERMARMVDRGIMNLPMDMLKYNYRSLPPIVHYFSRETYDNKVMPTKRSRLERYDAICEGIFGTKATIVWLNVAPGANLETLTPTKSFRNDANATVIAKLLLRLHSEAMKAAKEPYPPNKIGVICAYRAQVQAVRSEVDRQQGNAPIKNCTIATVDSFQGQERPVIIFDLVRSNKERGIGFLKVLSRINVAVSRAQFKLIIVGDIAMFSKSPVFDKNASNKPLYALAVECKSVSAPPSTRAYLVLGITKSPSNHHPCPLSSSSLIAIRRFFLPRAYLVLGITKSPSSSPALTILSKGRSLSTALGEVITPRKRARPIAELPQALQLTPDNHVIHNEDQYQTVGDFIDGDGFIERVVKRQRIDNSTTCCMCQPTPLILKERQELIARIFGGVQVPEAARPEISVAESPSETNESMDGTKEAMMEARILRLEATVAKFAAANTKFVSDVDANVKSAWNAAKEKVVDNVQALYNENPWPLLDPQHYAISRRCFAESILSGWNYNGKNLKQFLANQDPIEVELIRKCYNKHIHKQVHSAPAADVAEALLATQHEYTEAEWEFAEFAFYNKVRRNLASALDLGLGRGESGAEKNPRHWFGVQFQGEDSEEE</sequence>
<dbReference type="PANTHER" id="PTHR10887:SF495">
    <property type="entry name" value="HELICASE SENATAXIN ISOFORM X1-RELATED"/>
    <property type="match status" value="1"/>
</dbReference>